<keyword evidence="2" id="KW-1185">Reference proteome</keyword>
<organism evidence="1 2">
    <name type="scientific">Chlorogloeopsis fritschii PCC 6912</name>
    <dbReference type="NCBI Taxonomy" id="211165"/>
    <lineage>
        <taxon>Bacteria</taxon>
        <taxon>Bacillati</taxon>
        <taxon>Cyanobacteriota</taxon>
        <taxon>Cyanophyceae</taxon>
        <taxon>Nostocales</taxon>
        <taxon>Chlorogloeopsidaceae</taxon>
        <taxon>Chlorogloeopsis</taxon>
    </lineage>
</organism>
<dbReference type="Proteomes" id="UP000268857">
    <property type="component" value="Unassembled WGS sequence"/>
</dbReference>
<dbReference type="OrthoDB" id="5145637at2"/>
<dbReference type="AlphaFoldDB" id="A0A3S1ALD6"/>
<evidence type="ECO:0000313" key="2">
    <source>
        <dbReference type="Proteomes" id="UP000268857"/>
    </source>
</evidence>
<dbReference type="EMBL" id="RSCJ01000006">
    <property type="protein sequence ID" value="RUR83772.1"/>
    <property type="molecule type" value="Genomic_DNA"/>
</dbReference>
<reference evidence="1 2" key="1">
    <citation type="journal article" date="2019" name="Genome Biol. Evol.">
        <title>Day and night: Metabolic profiles and evolutionary relationships of six axenic non-marine cyanobacteria.</title>
        <authorList>
            <person name="Will S.E."/>
            <person name="Henke P."/>
            <person name="Boedeker C."/>
            <person name="Huang S."/>
            <person name="Brinkmann H."/>
            <person name="Rohde M."/>
            <person name="Jarek M."/>
            <person name="Friedl T."/>
            <person name="Seufert S."/>
            <person name="Schumacher M."/>
            <person name="Overmann J."/>
            <person name="Neumann-Schaal M."/>
            <person name="Petersen J."/>
        </authorList>
    </citation>
    <scope>NUCLEOTIDE SEQUENCE [LARGE SCALE GENOMIC DNA]</scope>
    <source>
        <strain evidence="1 2">PCC 6912</strain>
    </source>
</reference>
<comment type="caution">
    <text evidence="1">The sequence shown here is derived from an EMBL/GenBank/DDBJ whole genome shotgun (WGS) entry which is preliminary data.</text>
</comment>
<evidence type="ECO:0000313" key="1">
    <source>
        <dbReference type="EMBL" id="RUR83772.1"/>
    </source>
</evidence>
<proteinExistence type="predicted"/>
<gene>
    <name evidence="1" type="ORF">PCC6912_20150</name>
</gene>
<name>A0A3S1ALD6_CHLFR</name>
<sequence length="257" mass="28757">MGTEAGEELTAIIRRKEWERQLGSGYFLWGVGQSLGENARVAARDTASLRAIFSPMPSKPKPIDVSPTEVVLWNAWVDVQGQTRQLPIHCFITSRASLPSGRKKQSHYALVCFSDRELNAPQENICIFPSQLRNMTTNKPLGASQVTAVVRVDRAADELCDIKGYSISFTTELRSPYCVQLAEPVLLNTHELLEIKAISDSGNIESWSALVRRLRSRIVDRVDWVQCTLNLGEPDQLSFTGNVNPLEYSEIINLGRR</sequence>
<accession>A0A3S1ALD6</accession>
<protein>
    <submittedName>
        <fullName evidence="1">Uncharacterized protein</fullName>
    </submittedName>
</protein>